<keyword evidence="3" id="KW-1185">Reference proteome</keyword>
<protein>
    <submittedName>
        <fullName evidence="2">SDR family NAD(P)-dependent oxidoreductase</fullName>
    </submittedName>
</protein>
<evidence type="ECO:0000313" key="2">
    <source>
        <dbReference type="EMBL" id="MBD3921964.1"/>
    </source>
</evidence>
<sequence>MNETRNTRRPLAVITASYSGLGTALTKRLAQAEYDLVLINRDQERMNKQMQELRAANPSLSVQGVAADLSDQGAIRGAARRVAELHSQVDLLVHNAGALLDRPVLSPLGNDVHYEVNTVAPFLLTELLREQLAASGGATVVAVGSSAMRMARRLDLAGLRRPEKFKKFTPYVQSKLAAAAAFQALAADYAKDGISLRVVDPGPAKTSMSKSAALPSWFRLFRRFFAAPEAGAARIYEAATAARFADAPSIYIERGRSVPLPAAALKAETQQGLLALLRETTERTGA</sequence>
<dbReference type="EMBL" id="JACXZA010000007">
    <property type="protein sequence ID" value="MBD3921964.1"/>
    <property type="molecule type" value="Genomic_DNA"/>
</dbReference>
<gene>
    <name evidence="2" type="ORF">H8B09_24595</name>
</gene>
<accession>A0ABR8N663</accession>
<evidence type="ECO:0000313" key="3">
    <source>
        <dbReference type="Proteomes" id="UP000609346"/>
    </source>
</evidence>
<dbReference type="Gene3D" id="3.40.50.720">
    <property type="entry name" value="NAD(P)-binding Rossmann-like Domain"/>
    <property type="match status" value="1"/>
</dbReference>
<dbReference type="RefSeq" id="WP_191206261.1">
    <property type="nucleotide sequence ID" value="NZ_JACXZA010000007.1"/>
</dbReference>
<dbReference type="SUPFAM" id="SSF51735">
    <property type="entry name" value="NAD(P)-binding Rossmann-fold domains"/>
    <property type="match status" value="1"/>
</dbReference>
<proteinExistence type="predicted"/>
<reference evidence="2 3" key="1">
    <citation type="submission" date="2020-09" db="EMBL/GenBank/DDBJ databases">
        <title>Paenibacillus sp. strain PR3 16S rRNA gene Genome sequencing and assembly.</title>
        <authorList>
            <person name="Kim J."/>
        </authorList>
    </citation>
    <scope>NUCLEOTIDE SEQUENCE [LARGE SCALE GENOMIC DNA]</scope>
    <source>
        <strain evidence="2 3">PR3</strain>
    </source>
</reference>
<name>A0ABR8N663_9BACL</name>
<comment type="caution">
    <text evidence="2">The sequence shown here is derived from an EMBL/GenBank/DDBJ whole genome shotgun (WGS) entry which is preliminary data.</text>
</comment>
<organism evidence="2 3">
    <name type="scientific">Paenibacillus terricola</name>
    <dbReference type="NCBI Taxonomy" id="2763503"/>
    <lineage>
        <taxon>Bacteria</taxon>
        <taxon>Bacillati</taxon>
        <taxon>Bacillota</taxon>
        <taxon>Bacilli</taxon>
        <taxon>Bacillales</taxon>
        <taxon>Paenibacillaceae</taxon>
        <taxon>Paenibacillus</taxon>
    </lineage>
</organism>
<keyword evidence="1" id="KW-0560">Oxidoreductase</keyword>
<evidence type="ECO:0000256" key="1">
    <source>
        <dbReference type="ARBA" id="ARBA00023002"/>
    </source>
</evidence>
<dbReference type="Pfam" id="PF00106">
    <property type="entry name" value="adh_short"/>
    <property type="match status" value="1"/>
</dbReference>
<dbReference type="InterPro" id="IPR036291">
    <property type="entry name" value="NAD(P)-bd_dom_sf"/>
</dbReference>
<dbReference type="PRINTS" id="PR00081">
    <property type="entry name" value="GDHRDH"/>
</dbReference>
<dbReference type="Proteomes" id="UP000609346">
    <property type="component" value="Unassembled WGS sequence"/>
</dbReference>
<dbReference type="PANTHER" id="PTHR43157:SF31">
    <property type="entry name" value="PHOSPHATIDYLINOSITOL-GLYCAN BIOSYNTHESIS CLASS F PROTEIN"/>
    <property type="match status" value="1"/>
</dbReference>
<dbReference type="PANTHER" id="PTHR43157">
    <property type="entry name" value="PHOSPHATIDYLINOSITOL-GLYCAN BIOSYNTHESIS CLASS F PROTEIN-RELATED"/>
    <property type="match status" value="1"/>
</dbReference>
<dbReference type="InterPro" id="IPR002347">
    <property type="entry name" value="SDR_fam"/>
</dbReference>